<evidence type="ECO:0008006" key="4">
    <source>
        <dbReference type="Google" id="ProtNLM"/>
    </source>
</evidence>
<keyword evidence="1" id="KW-1133">Transmembrane helix</keyword>
<accession>A0A2M6R9R5</accession>
<dbReference type="EMBL" id="PEZX01000036">
    <property type="protein sequence ID" value="PIS06800.1"/>
    <property type="molecule type" value="Genomic_DNA"/>
</dbReference>
<protein>
    <recommendedName>
        <fullName evidence="4">DUF2993 domain-containing protein</fullName>
    </recommendedName>
</protein>
<reference evidence="3" key="1">
    <citation type="submission" date="2017-09" db="EMBL/GenBank/DDBJ databases">
        <title>Depth-based differentiation of microbial function through sediment-hosted aquifers and enrichment of novel symbionts in the deep terrestrial subsurface.</title>
        <authorList>
            <person name="Probst A.J."/>
            <person name="Ladd B."/>
            <person name="Jarett J.K."/>
            <person name="Geller-Mcgrath D.E."/>
            <person name="Sieber C.M.K."/>
            <person name="Emerson J.B."/>
            <person name="Anantharaman K."/>
            <person name="Thomas B.C."/>
            <person name="Malmstrom R."/>
            <person name="Stieglmeier M."/>
            <person name="Klingl A."/>
            <person name="Woyke T."/>
            <person name="Ryan C.M."/>
            <person name="Banfield J.F."/>
        </authorList>
    </citation>
    <scope>NUCLEOTIDE SEQUENCE [LARGE SCALE GENOMIC DNA]</scope>
</reference>
<organism evidence="2 3">
    <name type="scientific">Candidatus Berkelbacteria bacterium CG10_big_fil_rev_8_21_14_0_10_43_14</name>
    <dbReference type="NCBI Taxonomy" id="1974515"/>
    <lineage>
        <taxon>Bacteria</taxon>
        <taxon>Candidatus Berkelbacteria</taxon>
    </lineage>
</organism>
<sequence length="214" mass="22951">MAHDTKHNDDFYSELDSAKHKDSCSCSSLIFFLVFLLLSGSYIVWWGIGQIRDRIDTSPIPSSSALYSSAYGKVQTFLQGKQSTPDNPKITVSLTDSELTSLLTGVSSASSNGKYVLSKPNVSITSDSMTIAGDLTKPIATQLTVVGKPVIQGGELHFMTQEAHVGKLAVPQFMRSGVDELVDSLVSGQLNSQNIVYEQVALSDGSIALTGVKQ</sequence>
<gene>
    <name evidence="2" type="ORF">COT79_02800</name>
</gene>
<evidence type="ECO:0000313" key="3">
    <source>
        <dbReference type="Proteomes" id="UP000231162"/>
    </source>
</evidence>
<keyword evidence="1" id="KW-0812">Transmembrane</keyword>
<comment type="caution">
    <text evidence="2">The sequence shown here is derived from an EMBL/GenBank/DDBJ whole genome shotgun (WGS) entry which is preliminary data.</text>
</comment>
<dbReference type="AlphaFoldDB" id="A0A2M6R9R5"/>
<keyword evidence="1" id="KW-0472">Membrane</keyword>
<feature type="transmembrane region" description="Helical" evidence="1">
    <location>
        <begin position="29"/>
        <end position="48"/>
    </location>
</feature>
<proteinExistence type="predicted"/>
<name>A0A2M6R9R5_9BACT</name>
<evidence type="ECO:0000256" key="1">
    <source>
        <dbReference type="SAM" id="Phobius"/>
    </source>
</evidence>
<dbReference type="Proteomes" id="UP000231162">
    <property type="component" value="Unassembled WGS sequence"/>
</dbReference>
<evidence type="ECO:0000313" key="2">
    <source>
        <dbReference type="EMBL" id="PIS06800.1"/>
    </source>
</evidence>